<dbReference type="VEuPathDB" id="VectorBase:AATE014891"/>
<dbReference type="EnsemblMetazoa" id="AATE014891-RA">
    <property type="protein sequence ID" value="AATE014891-PA.1"/>
    <property type="gene ID" value="AATE014891"/>
</dbReference>
<organism evidence="2">
    <name type="scientific">Anopheles atroparvus</name>
    <name type="common">European mosquito</name>
    <dbReference type="NCBI Taxonomy" id="41427"/>
    <lineage>
        <taxon>Eukaryota</taxon>
        <taxon>Metazoa</taxon>
        <taxon>Ecdysozoa</taxon>
        <taxon>Arthropoda</taxon>
        <taxon>Hexapoda</taxon>
        <taxon>Insecta</taxon>
        <taxon>Pterygota</taxon>
        <taxon>Neoptera</taxon>
        <taxon>Endopterygota</taxon>
        <taxon>Diptera</taxon>
        <taxon>Nematocera</taxon>
        <taxon>Culicoidea</taxon>
        <taxon>Culicidae</taxon>
        <taxon>Anophelinae</taxon>
        <taxon>Anopheles</taxon>
    </lineage>
</organism>
<evidence type="ECO:0000313" key="2">
    <source>
        <dbReference type="EnsemblMetazoa" id="AATE014891-PA.1"/>
    </source>
</evidence>
<dbReference type="AlphaFoldDB" id="A0A182JBC1"/>
<evidence type="ECO:0000256" key="1">
    <source>
        <dbReference type="SAM" id="MobiDB-lite"/>
    </source>
</evidence>
<protein>
    <submittedName>
        <fullName evidence="2">Uncharacterized protein</fullName>
    </submittedName>
</protein>
<feature type="region of interest" description="Disordered" evidence="1">
    <location>
        <begin position="66"/>
        <end position="93"/>
    </location>
</feature>
<reference evidence="2" key="1">
    <citation type="submission" date="2022-08" db="UniProtKB">
        <authorList>
            <consortium name="EnsemblMetazoa"/>
        </authorList>
    </citation>
    <scope>IDENTIFICATION</scope>
    <source>
        <strain evidence="2">EBRO</strain>
    </source>
</reference>
<name>A0A182JBC1_ANOAO</name>
<accession>A0A182JBC1</accession>
<proteinExistence type="predicted"/>
<feature type="compositionally biased region" description="Basic and acidic residues" evidence="1">
    <location>
        <begin position="66"/>
        <end position="76"/>
    </location>
</feature>
<sequence length="139" mass="16031">MRHQSTIIAFRVESSSFEIYKLQIQVKDLIASKIGLKSTTMFKLFCLLVVVAVAVAMPSETSEKVPVREGIQDIPKEGANSEDAPTVDGTTDAQEDMDKAETFGFGYRKIVHVYPHYYPRYYYGGYYPRYYYGHYGHYW</sequence>